<name>A0ABP0A2A2_PIPNA</name>
<organism evidence="1 2">
    <name type="scientific">Pipistrellus nathusii</name>
    <name type="common">Nathusius' pipistrelle</name>
    <dbReference type="NCBI Taxonomy" id="59473"/>
    <lineage>
        <taxon>Eukaryota</taxon>
        <taxon>Metazoa</taxon>
        <taxon>Chordata</taxon>
        <taxon>Craniata</taxon>
        <taxon>Vertebrata</taxon>
        <taxon>Euteleostomi</taxon>
        <taxon>Mammalia</taxon>
        <taxon>Eutheria</taxon>
        <taxon>Laurasiatheria</taxon>
        <taxon>Chiroptera</taxon>
        <taxon>Yangochiroptera</taxon>
        <taxon>Vespertilionidae</taxon>
        <taxon>Pipistrellus</taxon>
    </lineage>
</organism>
<protein>
    <submittedName>
        <fullName evidence="1">Uncharacterized protein</fullName>
    </submittedName>
</protein>
<accession>A0ABP0A2A2</accession>
<gene>
    <name evidence="1" type="ORF">MPIPNATIZW_LOCUS12254</name>
</gene>
<keyword evidence="2" id="KW-1185">Reference proteome</keyword>
<evidence type="ECO:0000313" key="2">
    <source>
        <dbReference type="Proteomes" id="UP001314169"/>
    </source>
</evidence>
<sequence length="124" mass="13467">MHSAKGGRRGHIGEGSGFASCSMVSVSMVAHVLVGKGSESRKQTSGCSCGRWQARQPAEPVWCRVLHPGRAVLTRAHESPVFSGKKYSSFSELRTLSSSGNHVSLVLTLMFPFHRLLFPLLVPF</sequence>
<dbReference type="Proteomes" id="UP001314169">
    <property type="component" value="Chromosome 3"/>
</dbReference>
<dbReference type="EMBL" id="OY882860">
    <property type="protein sequence ID" value="CAK6443948.1"/>
    <property type="molecule type" value="Genomic_DNA"/>
</dbReference>
<reference evidence="1" key="1">
    <citation type="submission" date="2023-12" db="EMBL/GenBank/DDBJ databases">
        <authorList>
            <person name="Brown T."/>
        </authorList>
    </citation>
    <scope>NUCLEOTIDE SEQUENCE</scope>
</reference>
<evidence type="ECO:0000313" key="1">
    <source>
        <dbReference type="EMBL" id="CAK6443948.1"/>
    </source>
</evidence>
<proteinExistence type="predicted"/>